<dbReference type="InterPro" id="IPR005532">
    <property type="entry name" value="SUMF_dom"/>
</dbReference>
<dbReference type="InterPro" id="IPR042095">
    <property type="entry name" value="SUMF_sf"/>
</dbReference>
<gene>
    <name evidence="2" type="ORF">QQ020_04210</name>
</gene>
<protein>
    <submittedName>
        <fullName evidence="2">SUMF1/EgtB/PvdO family nonheme iron enzyme</fullName>
    </submittedName>
</protein>
<dbReference type="SUPFAM" id="SSF56436">
    <property type="entry name" value="C-type lectin-like"/>
    <property type="match status" value="1"/>
</dbReference>
<evidence type="ECO:0000313" key="2">
    <source>
        <dbReference type="EMBL" id="MDN5211235.1"/>
    </source>
</evidence>
<dbReference type="Pfam" id="PF03781">
    <property type="entry name" value="FGE-sulfatase"/>
    <property type="match status" value="1"/>
</dbReference>
<feature type="domain" description="Sulfatase-modifying factor enzyme-like" evidence="1">
    <location>
        <begin position="38"/>
        <end position="238"/>
    </location>
</feature>
<comment type="caution">
    <text evidence="2">The sequence shown here is derived from an EMBL/GenBank/DDBJ whole genome shotgun (WGS) entry which is preliminary data.</text>
</comment>
<name>A0ABT8L341_9BACT</name>
<dbReference type="RefSeq" id="WP_346756570.1">
    <property type="nucleotide sequence ID" value="NZ_JAUJEB010000001.1"/>
</dbReference>
<dbReference type="Gene3D" id="3.90.1580.10">
    <property type="entry name" value="paralog of FGE (formylglycine-generating enzyme)"/>
    <property type="match status" value="1"/>
</dbReference>
<proteinExistence type="predicted"/>
<accession>A0ABT8L341</accession>
<sequence length="243" mass="27808">MTSIGLKYIGIILLTSITSQSWFKIGGKPYEKIIEPPKGMVYVPAGPFIMGSDIDDPDASPQHIAETKAFFIDKYEVSNAEYARFDPAYKYPEGAEERAAKVNWEQANAYAISIEKRLPTEKEWEKAARGTDGRMLPWGDFYDDSFVVYSKNNTRGQSIAKPASPYGCFDMAGSVWEWTADWYKQYPGNTHHMEQYGEKYKVIRGGSTFNNFACYTTFHRYYVHPTDTRAYPIGMRLVQDIEK</sequence>
<organism evidence="2 3">
    <name type="scientific">Agaribacillus aureus</name>
    <dbReference type="NCBI Taxonomy" id="3051825"/>
    <lineage>
        <taxon>Bacteria</taxon>
        <taxon>Pseudomonadati</taxon>
        <taxon>Bacteroidota</taxon>
        <taxon>Cytophagia</taxon>
        <taxon>Cytophagales</taxon>
        <taxon>Splendidivirgaceae</taxon>
        <taxon>Agaribacillus</taxon>
    </lineage>
</organism>
<dbReference type="PANTHER" id="PTHR23150:SF19">
    <property type="entry name" value="FORMYLGLYCINE-GENERATING ENZYME"/>
    <property type="match status" value="1"/>
</dbReference>
<evidence type="ECO:0000259" key="1">
    <source>
        <dbReference type="Pfam" id="PF03781"/>
    </source>
</evidence>
<dbReference type="InterPro" id="IPR051043">
    <property type="entry name" value="Sulfatase_Mod_Factor_Kinase"/>
</dbReference>
<keyword evidence="3" id="KW-1185">Reference proteome</keyword>
<evidence type="ECO:0000313" key="3">
    <source>
        <dbReference type="Proteomes" id="UP001172083"/>
    </source>
</evidence>
<dbReference type="InterPro" id="IPR016187">
    <property type="entry name" value="CTDL_fold"/>
</dbReference>
<dbReference type="PANTHER" id="PTHR23150">
    <property type="entry name" value="SULFATASE MODIFYING FACTOR 1, 2"/>
    <property type="match status" value="1"/>
</dbReference>
<reference evidence="2" key="1">
    <citation type="submission" date="2023-06" db="EMBL/GenBank/DDBJ databases">
        <title>Genomic of Agaribacillus aureum.</title>
        <authorList>
            <person name="Wang G."/>
        </authorList>
    </citation>
    <scope>NUCLEOTIDE SEQUENCE</scope>
    <source>
        <strain evidence="2">BMA12</strain>
    </source>
</reference>
<dbReference type="Proteomes" id="UP001172083">
    <property type="component" value="Unassembled WGS sequence"/>
</dbReference>
<dbReference type="EMBL" id="JAUJEB010000001">
    <property type="protein sequence ID" value="MDN5211235.1"/>
    <property type="molecule type" value="Genomic_DNA"/>
</dbReference>